<dbReference type="InterPro" id="IPR003599">
    <property type="entry name" value="Ig_sub"/>
</dbReference>
<dbReference type="GO" id="GO:0016301">
    <property type="term" value="F:kinase activity"/>
    <property type="evidence" value="ECO:0007669"/>
    <property type="project" value="UniProtKB-KW"/>
</dbReference>
<dbReference type="PROSITE" id="PS50835">
    <property type="entry name" value="IG_LIKE"/>
    <property type="match status" value="1"/>
</dbReference>
<organism evidence="2 3">
    <name type="scientific">Homarus americanus</name>
    <name type="common">American lobster</name>
    <dbReference type="NCBI Taxonomy" id="6706"/>
    <lineage>
        <taxon>Eukaryota</taxon>
        <taxon>Metazoa</taxon>
        <taxon>Ecdysozoa</taxon>
        <taxon>Arthropoda</taxon>
        <taxon>Crustacea</taxon>
        <taxon>Multicrustacea</taxon>
        <taxon>Malacostraca</taxon>
        <taxon>Eumalacostraca</taxon>
        <taxon>Eucarida</taxon>
        <taxon>Decapoda</taxon>
        <taxon>Pleocyemata</taxon>
        <taxon>Astacidea</taxon>
        <taxon>Nephropoidea</taxon>
        <taxon>Nephropidae</taxon>
        <taxon>Homarus</taxon>
    </lineage>
</organism>
<proteinExistence type="predicted"/>
<dbReference type="SMART" id="SM00409">
    <property type="entry name" value="IG"/>
    <property type="match status" value="1"/>
</dbReference>
<dbReference type="InterPro" id="IPR013098">
    <property type="entry name" value="Ig_I-set"/>
</dbReference>
<dbReference type="AlphaFoldDB" id="A0A8J5MY51"/>
<dbReference type="SUPFAM" id="SSF48726">
    <property type="entry name" value="Immunoglobulin"/>
    <property type="match status" value="1"/>
</dbReference>
<keyword evidence="2" id="KW-0418">Kinase</keyword>
<protein>
    <submittedName>
        <fullName evidence="2">Striated muscle preferentially expressed protein kinase-like</fullName>
    </submittedName>
</protein>
<dbReference type="EMBL" id="JAHLQT010021257">
    <property type="protein sequence ID" value="KAG7167737.1"/>
    <property type="molecule type" value="Genomic_DNA"/>
</dbReference>
<accession>A0A8J5MY51</accession>
<dbReference type="Proteomes" id="UP000747542">
    <property type="component" value="Unassembled WGS sequence"/>
</dbReference>
<keyword evidence="2" id="KW-0808">Transferase</keyword>
<comment type="caution">
    <text evidence="2">The sequence shown here is derived from an EMBL/GenBank/DDBJ whole genome shotgun (WGS) entry which is preliminary data.</text>
</comment>
<dbReference type="InterPro" id="IPR013783">
    <property type="entry name" value="Ig-like_fold"/>
</dbReference>
<keyword evidence="3" id="KW-1185">Reference proteome</keyword>
<reference evidence="2" key="1">
    <citation type="journal article" date="2021" name="Sci. Adv.">
        <title>The American lobster genome reveals insights on longevity, neural, and immune adaptations.</title>
        <authorList>
            <person name="Polinski J.M."/>
            <person name="Zimin A.V."/>
            <person name="Clark K.F."/>
            <person name="Kohn A.B."/>
            <person name="Sadowski N."/>
            <person name="Timp W."/>
            <person name="Ptitsyn A."/>
            <person name="Khanna P."/>
            <person name="Romanova D.Y."/>
            <person name="Williams P."/>
            <person name="Greenwood S.J."/>
            <person name="Moroz L.L."/>
            <person name="Walt D.R."/>
            <person name="Bodnar A.G."/>
        </authorList>
    </citation>
    <scope>NUCLEOTIDE SEQUENCE</scope>
    <source>
        <strain evidence="2">GMGI-L3</strain>
    </source>
</reference>
<dbReference type="InterPro" id="IPR036179">
    <property type="entry name" value="Ig-like_dom_sf"/>
</dbReference>
<gene>
    <name evidence="2" type="primary">speg-L</name>
    <name evidence="2" type="ORF">Hamer_G010123</name>
</gene>
<sequence>MKKPWMKFRKPSFSKRDHHHMLRREETVHELPSVRSSPSRPLVPTRQMTVSLINPYHSESDNHCVQHLEKPSSGCIPASPESPVRILSPLRNVTVCPGEPAEMVCVITGAGFWAESTTVTWAGPHGPLTDPRFEMEQHRDGTLRLHLGSCRVTDAGEYTCTITCAGHSIACSARINLAQGKDHSYSNGHS</sequence>
<dbReference type="InterPro" id="IPR007110">
    <property type="entry name" value="Ig-like_dom"/>
</dbReference>
<evidence type="ECO:0000313" key="2">
    <source>
        <dbReference type="EMBL" id="KAG7167737.1"/>
    </source>
</evidence>
<dbReference type="Pfam" id="PF07679">
    <property type="entry name" value="I-set"/>
    <property type="match status" value="1"/>
</dbReference>
<name>A0A8J5MY51_HOMAM</name>
<feature type="domain" description="Ig-like" evidence="1">
    <location>
        <begin position="83"/>
        <end position="176"/>
    </location>
</feature>
<evidence type="ECO:0000313" key="3">
    <source>
        <dbReference type="Proteomes" id="UP000747542"/>
    </source>
</evidence>
<dbReference type="Gene3D" id="2.60.40.10">
    <property type="entry name" value="Immunoglobulins"/>
    <property type="match status" value="1"/>
</dbReference>
<evidence type="ECO:0000259" key="1">
    <source>
        <dbReference type="PROSITE" id="PS50835"/>
    </source>
</evidence>